<accession>A0A9P4LTQ4</accession>
<name>A0A9P4LTQ4_9PEZI</name>
<dbReference type="EMBL" id="ML978819">
    <property type="protein sequence ID" value="KAF2083249.1"/>
    <property type="molecule type" value="Genomic_DNA"/>
</dbReference>
<keyword evidence="3" id="KW-1185">Reference proteome</keyword>
<evidence type="ECO:0000313" key="2">
    <source>
        <dbReference type="EMBL" id="KAF2083249.1"/>
    </source>
</evidence>
<feature type="compositionally biased region" description="Polar residues" evidence="1">
    <location>
        <begin position="344"/>
        <end position="358"/>
    </location>
</feature>
<feature type="region of interest" description="Disordered" evidence="1">
    <location>
        <begin position="327"/>
        <end position="418"/>
    </location>
</feature>
<reference evidence="2" key="1">
    <citation type="journal article" date="2020" name="Stud. Mycol.">
        <title>101 Dothideomycetes genomes: a test case for predicting lifestyles and emergence of pathogens.</title>
        <authorList>
            <person name="Haridas S."/>
            <person name="Albert R."/>
            <person name="Binder M."/>
            <person name="Bloem J."/>
            <person name="Labutti K."/>
            <person name="Salamov A."/>
            <person name="Andreopoulos B."/>
            <person name="Baker S."/>
            <person name="Barry K."/>
            <person name="Bills G."/>
            <person name="Bluhm B."/>
            <person name="Cannon C."/>
            <person name="Castanera R."/>
            <person name="Culley D."/>
            <person name="Daum C."/>
            <person name="Ezra D."/>
            <person name="Gonzalez J."/>
            <person name="Henrissat B."/>
            <person name="Kuo A."/>
            <person name="Liang C."/>
            <person name="Lipzen A."/>
            <person name="Lutzoni F."/>
            <person name="Magnuson J."/>
            <person name="Mondo S."/>
            <person name="Nolan M."/>
            <person name="Ohm R."/>
            <person name="Pangilinan J."/>
            <person name="Park H.-J."/>
            <person name="Ramirez L."/>
            <person name="Alfaro M."/>
            <person name="Sun H."/>
            <person name="Tritt A."/>
            <person name="Yoshinaga Y."/>
            <person name="Zwiers L.-H."/>
            <person name="Turgeon B."/>
            <person name="Goodwin S."/>
            <person name="Spatafora J."/>
            <person name="Crous P."/>
            <person name="Grigoriev I."/>
        </authorList>
    </citation>
    <scope>NUCLEOTIDE SEQUENCE</scope>
    <source>
        <strain evidence="2">CBS 121410</strain>
    </source>
</reference>
<comment type="caution">
    <text evidence="2">The sequence shown here is derived from an EMBL/GenBank/DDBJ whole genome shotgun (WGS) entry which is preliminary data.</text>
</comment>
<feature type="region of interest" description="Disordered" evidence="1">
    <location>
        <begin position="218"/>
        <end position="237"/>
    </location>
</feature>
<evidence type="ECO:0000256" key="1">
    <source>
        <dbReference type="SAM" id="MobiDB-lite"/>
    </source>
</evidence>
<sequence length="1121" mass="111108">MYFAPPSNHTYKLCDTNSFPEKTDCPFGPTTGVYLYDGNCHYDTDYVHSVATTGPSTILSNVQVLYSSNVYLSFKTAYAEDQCSSRVGKGYAGAVVTLASTDLYSANGPDLGGAIPYSVTGGYSFNFDDLMSVPGQIYMGASCQNGPSSWGYGPANGIKHTSWWCDTIYQSAYFPTLLVPPQIRSLDPAWASCQLDLCGSLDPPIVLTAETLMAKPTSSFAQDPKKSEAAPASSAVPHIAKSTVTSADPITATGAPSKASGRETVAFTVFTPKQSSQASQDPNVITLKFSKGPAGPDWNALPPEAISLIATGGVAVMPFSQSTSAAKDSETVGASQDPDPLIQSGVNLGSSPAISTTDPAGVEMGGAAPVVSEAAASTGVPQADPDPEPASNPGAQAQDPEITGASPPEGSSAMGSVGDITAVNNPGHTGGVIIDSNTVPPNAATGVPDIPMSVGSGFVVADSQTWTLPQPGTIGNTPVATIGSQPVYADSADPGTVYIGSSKVPLAAGSVTTIDNTPVSMDQGNIVIGSTTMSLPSANNQVIATVGGSEVLVTPVVNGGAVIGGATFSAGGVTTIAGAKNIPVGNSDPKVIATIGAVEITPDPANTEAVVIDGNTFSAGDVTTVAGMPISVGPGGVVAGSQTIPFGNSIAKAIATIGAVEITPDPIKTGAVVIDGNTFSAGGVTTISGTPISVGAGNVIFGSKTVPIGNGNSKAIATIGTVEITPDPMNTGAIVIEGSTLSAGVLTTIAGTPVSVGSGYAVVGSKTVSLPGANSDVIATIGGMQITTDPSDPGAVMIGGTPISVGAVTTVAGTPVSIGSGYAVIGSKTILLPSADSPVLATIGNMEITTDPSNPNAVMIGGNPVSKGVVTTISGTPVSVGSGVVVAGSRTIPLPNITPGPLAILSNLKFSTDPSKSNAILIGSTTLSQGDVATISGTIVSVGSGVFAVGSQTFMMPSFTSEPTLDATFTDNGSVYTASSIDGTIYLGSQTLSKGGPAATLPGGEVITAGTNGLVVGTATFAFTTAPTLAAVFTDNGNVYTASRIDGTVYLGSLTLSEGGPAATLSGGEVVTAGADGLVVGTSTIDFATVTGTDLISQKTSASVSRDMIASSHDWKLVGAL</sequence>
<protein>
    <submittedName>
        <fullName evidence="2">Uncharacterized protein</fullName>
    </submittedName>
</protein>
<evidence type="ECO:0000313" key="3">
    <source>
        <dbReference type="Proteomes" id="UP000799776"/>
    </source>
</evidence>
<dbReference type="OrthoDB" id="3946761at2759"/>
<dbReference type="Proteomes" id="UP000799776">
    <property type="component" value="Unassembled WGS sequence"/>
</dbReference>
<dbReference type="AlphaFoldDB" id="A0A9P4LTQ4"/>
<organism evidence="2 3">
    <name type="scientific">Saccharata proteae CBS 121410</name>
    <dbReference type="NCBI Taxonomy" id="1314787"/>
    <lineage>
        <taxon>Eukaryota</taxon>
        <taxon>Fungi</taxon>
        <taxon>Dikarya</taxon>
        <taxon>Ascomycota</taxon>
        <taxon>Pezizomycotina</taxon>
        <taxon>Dothideomycetes</taxon>
        <taxon>Dothideomycetes incertae sedis</taxon>
        <taxon>Botryosphaeriales</taxon>
        <taxon>Saccharataceae</taxon>
        <taxon>Saccharata</taxon>
    </lineage>
</organism>
<gene>
    <name evidence="2" type="ORF">K490DRAFT_70003</name>
</gene>
<proteinExistence type="predicted"/>